<reference evidence="2" key="1">
    <citation type="submission" date="2018-05" db="EMBL/GenBank/DDBJ databases">
        <authorList>
            <person name="Lanie J.A."/>
            <person name="Ng W.-L."/>
            <person name="Kazmierczak K.M."/>
            <person name="Andrzejewski T.M."/>
            <person name="Davidsen T.M."/>
            <person name="Wayne K.J."/>
            <person name="Tettelin H."/>
            <person name="Glass J.I."/>
            <person name="Rusch D."/>
            <person name="Podicherti R."/>
            <person name="Tsui H.-C.T."/>
            <person name="Winkler M.E."/>
        </authorList>
    </citation>
    <scope>NUCLEOTIDE SEQUENCE</scope>
</reference>
<feature type="transmembrane region" description="Helical" evidence="1">
    <location>
        <begin position="156"/>
        <end position="175"/>
    </location>
</feature>
<protein>
    <recommendedName>
        <fullName evidence="3">Sulfatase N-terminal domain-containing protein</fullName>
    </recommendedName>
</protein>
<dbReference type="InterPro" id="IPR017850">
    <property type="entry name" value="Alkaline_phosphatase_core_sf"/>
</dbReference>
<feature type="transmembrane region" description="Helical" evidence="1">
    <location>
        <begin position="53"/>
        <end position="71"/>
    </location>
</feature>
<evidence type="ECO:0008006" key="3">
    <source>
        <dbReference type="Google" id="ProtNLM"/>
    </source>
</evidence>
<feature type="transmembrane region" description="Helical" evidence="1">
    <location>
        <begin position="78"/>
        <end position="97"/>
    </location>
</feature>
<proteinExistence type="predicted"/>
<evidence type="ECO:0000256" key="1">
    <source>
        <dbReference type="SAM" id="Phobius"/>
    </source>
</evidence>
<dbReference type="PANTHER" id="PTHR47371:SF3">
    <property type="entry name" value="PHOSPHOGLYCEROL TRANSFERASE I"/>
    <property type="match status" value="1"/>
</dbReference>
<keyword evidence="1" id="KW-0812">Transmembrane</keyword>
<dbReference type="Gene3D" id="3.40.720.10">
    <property type="entry name" value="Alkaline Phosphatase, subunit A"/>
    <property type="match status" value="1"/>
</dbReference>
<gene>
    <name evidence="2" type="ORF">METZ01_LOCUS282562</name>
</gene>
<dbReference type="PANTHER" id="PTHR47371">
    <property type="entry name" value="LIPOTEICHOIC ACID SYNTHASE"/>
    <property type="match status" value="1"/>
</dbReference>
<organism evidence="2">
    <name type="scientific">marine metagenome</name>
    <dbReference type="NCBI Taxonomy" id="408172"/>
    <lineage>
        <taxon>unclassified sequences</taxon>
        <taxon>metagenomes</taxon>
        <taxon>ecological metagenomes</taxon>
    </lineage>
</organism>
<keyword evidence="1" id="KW-1133">Transmembrane helix</keyword>
<dbReference type="AlphaFoldDB" id="A0A382KYH3"/>
<feature type="transmembrane region" description="Helical" evidence="1">
    <location>
        <begin position="126"/>
        <end position="144"/>
    </location>
</feature>
<sequence length="348" mass="40893">MSHLNFVSIGKRVGIELILHPLFIAFYLSIPRFYLVWEGRNFEDLFNTYYKELTLDVAILLTGLFYFGRFFSLKLSRLLIFILLHLILLIRIAAIIHETNFGFGFSPITFYHFEWTAVVIGVTEQWHTLLAFFLGTMFFLFLFIQYTNSSFFSSKVYPILAIIFLILMGRAVYFMDHWNVRARNNLATYSFIFHAVSYYEQVHAFQYIKWTPQDEKVFKHLGISVHPPQIQHTTPLKKPLNLILVYLESFQSNFTEIGQSEYPELTPYLDQFIQTYTFVENYYNAVTPTINALISSQCGILPDLDNLRIKENPDYNAKLYCLSDFLHEVGYYQVYMQGASIYFSGKDQ</sequence>
<feature type="transmembrane region" description="Helical" evidence="1">
    <location>
        <begin position="12"/>
        <end position="33"/>
    </location>
</feature>
<feature type="non-terminal residue" evidence="2">
    <location>
        <position position="348"/>
    </location>
</feature>
<name>A0A382KYH3_9ZZZZ</name>
<keyword evidence="1" id="KW-0472">Membrane</keyword>
<dbReference type="InterPro" id="IPR050448">
    <property type="entry name" value="OpgB/LTA_synthase_biosynth"/>
</dbReference>
<evidence type="ECO:0000313" key="2">
    <source>
        <dbReference type="EMBL" id="SVC29708.1"/>
    </source>
</evidence>
<dbReference type="SUPFAM" id="SSF53649">
    <property type="entry name" value="Alkaline phosphatase-like"/>
    <property type="match status" value="1"/>
</dbReference>
<accession>A0A382KYH3</accession>
<dbReference type="EMBL" id="UINC01083726">
    <property type="protein sequence ID" value="SVC29708.1"/>
    <property type="molecule type" value="Genomic_DNA"/>
</dbReference>